<keyword evidence="3" id="KW-1003">Cell membrane</keyword>
<comment type="subcellular location">
    <subcellularLocation>
        <location evidence="1">Cell membrane</location>
        <topology evidence="1">Multi-pass membrane protein</topology>
    </subcellularLocation>
</comment>
<feature type="domain" description="Major facilitator superfamily (MFS) profile" evidence="9">
    <location>
        <begin position="1"/>
        <end position="386"/>
    </location>
</feature>
<feature type="transmembrane region" description="Helical" evidence="8">
    <location>
        <begin position="211"/>
        <end position="231"/>
    </location>
</feature>
<feature type="transmembrane region" description="Helical" evidence="8">
    <location>
        <begin position="243"/>
        <end position="263"/>
    </location>
</feature>
<dbReference type="InterPro" id="IPR036259">
    <property type="entry name" value="MFS_trans_sf"/>
</dbReference>
<accession>A0A1H3DAG4</accession>
<gene>
    <name evidence="10" type="ORF">SAMN04488069_102278</name>
</gene>
<dbReference type="Pfam" id="PF05977">
    <property type="entry name" value="MFS_3"/>
    <property type="match status" value="1"/>
</dbReference>
<evidence type="ECO:0000259" key="9">
    <source>
        <dbReference type="PROSITE" id="PS50850"/>
    </source>
</evidence>
<evidence type="ECO:0000256" key="7">
    <source>
        <dbReference type="SAM" id="MobiDB-lite"/>
    </source>
</evidence>
<dbReference type="PANTHER" id="PTHR23513">
    <property type="entry name" value="INTEGRAL MEMBRANE EFFLUX PROTEIN-RELATED"/>
    <property type="match status" value="1"/>
</dbReference>
<organism evidence="10 11">
    <name type="scientific">Hymenobacter psychrophilus</name>
    <dbReference type="NCBI Taxonomy" id="651662"/>
    <lineage>
        <taxon>Bacteria</taxon>
        <taxon>Pseudomonadati</taxon>
        <taxon>Bacteroidota</taxon>
        <taxon>Cytophagia</taxon>
        <taxon>Cytophagales</taxon>
        <taxon>Hymenobacteraceae</taxon>
        <taxon>Hymenobacter</taxon>
    </lineage>
</organism>
<sequence length="537" mass="57912">MLWIASFVSNVGTWMQNVGAVGLMTELTPSPVLVALLQTASALPVFLLSLPAGALADLVDRRKLLILTQSWMALVALLLAAMAFGGLSSPWLLLGLTFLLGLGGALNNPVWQSVTPEVVPPTELPQAIALNSVSFNLARALGPALGGLVIGYFSASAAFLLNGLSFLGTIYLVYRWRREPQPTSTLATERIVMAIRGGIRYARFAPPVQRILLRGATFTFGGSALFALMPAVVAQRLLRPTSFYSLLLSCMGVGAVLAAVLLPRLNRRLSIDNRVALATTAFAGGLLGLGYLNSAWLLYALLVLVGMAWMLVLNSFSVGVQTVVPRWVQARTISLYLLTIQGGMALGSVVWGAVAERAGLPLALAGAAGWLLLSLLLARRYSLQTPPEALDHTPTRQRPEPVLAGEPTPADGPVITTTTYRIAPADRPAFTYYMEQLGRIRRREGAIGWGLYADLADPDRLMEYFLSESWEEYLRQHQRGVGREEAELKVTLRQLHQGPDRPHVAHLLAQHYHPVAGHPPMPPGSTRLVASTAGEAT</sequence>
<dbReference type="Proteomes" id="UP000199249">
    <property type="component" value="Unassembled WGS sequence"/>
</dbReference>
<evidence type="ECO:0000256" key="5">
    <source>
        <dbReference type="ARBA" id="ARBA00022989"/>
    </source>
</evidence>
<name>A0A1H3DAG4_9BACT</name>
<evidence type="ECO:0000313" key="10">
    <source>
        <dbReference type="EMBL" id="SDX63290.1"/>
    </source>
</evidence>
<feature type="transmembrane region" description="Helical" evidence="8">
    <location>
        <begin position="32"/>
        <end position="59"/>
    </location>
</feature>
<dbReference type="InterPro" id="IPR010290">
    <property type="entry name" value="TM_effector"/>
</dbReference>
<keyword evidence="11" id="KW-1185">Reference proteome</keyword>
<evidence type="ECO:0000256" key="3">
    <source>
        <dbReference type="ARBA" id="ARBA00022475"/>
    </source>
</evidence>
<keyword evidence="4 8" id="KW-0812">Transmembrane</keyword>
<evidence type="ECO:0000256" key="2">
    <source>
        <dbReference type="ARBA" id="ARBA00022448"/>
    </source>
</evidence>
<feature type="transmembrane region" description="Helical" evidence="8">
    <location>
        <begin position="71"/>
        <end position="93"/>
    </location>
</feature>
<feature type="transmembrane region" description="Helical" evidence="8">
    <location>
        <begin position="149"/>
        <end position="174"/>
    </location>
</feature>
<keyword evidence="6 8" id="KW-0472">Membrane</keyword>
<feature type="region of interest" description="Disordered" evidence="7">
    <location>
        <begin position="516"/>
        <end position="537"/>
    </location>
</feature>
<keyword evidence="2" id="KW-0813">Transport</keyword>
<feature type="region of interest" description="Disordered" evidence="7">
    <location>
        <begin position="387"/>
        <end position="410"/>
    </location>
</feature>
<feature type="transmembrane region" description="Helical" evidence="8">
    <location>
        <begin position="298"/>
        <end position="323"/>
    </location>
</feature>
<keyword evidence="5 8" id="KW-1133">Transmembrane helix</keyword>
<dbReference type="CDD" id="cd06173">
    <property type="entry name" value="MFS_MefA_like"/>
    <property type="match status" value="1"/>
</dbReference>
<dbReference type="STRING" id="651662.SAMN04488069_102278"/>
<dbReference type="GO" id="GO:0005886">
    <property type="term" value="C:plasma membrane"/>
    <property type="evidence" value="ECO:0007669"/>
    <property type="project" value="UniProtKB-SubCell"/>
</dbReference>
<dbReference type="AlphaFoldDB" id="A0A1H3DAG4"/>
<dbReference type="PROSITE" id="PS50850">
    <property type="entry name" value="MFS"/>
    <property type="match status" value="1"/>
</dbReference>
<feature type="transmembrane region" description="Helical" evidence="8">
    <location>
        <begin position="335"/>
        <end position="354"/>
    </location>
</feature>
<feature type="compositionally biased region" description="Basic and acidic residues" evidence="7">
    <location>
        <begin position="389"/>
        <end position="399"/>
    </location>
</feature>
<dbReference type="EMBL" id="FNOV01000002">
    <property type="protein sequence ID" value="SDX63290.1"/>
    <property type="molecule type" value="Genomic_DNA"/>
</dbReference>
<evidence type="ECO:0000256" key="6">
    <source>
        <dbReference type="ARBA" id="ARBA00023136"/>
    </source>
</evidence>
<protein>
    <submittedName>
        <fullName evidence="10">Predicted arabinose efflux permease, MFS family</fullName>
    </submittedName>
</protein>
<proteinExistence type="predicted"/>
<evidence type="ECO:0000256" key="8">
    <source>
        <dbReference type="SAM" id="Phobius"/>
    </source>
</evidence>
<evidence type="ECO:0000256" key="1">
    <source>
        <dbReference type="ARBA" id="ARBA00004651"/>
    </source>
</evidence>
<dbReference type="PANTHER" id="PTHR23513:SF11">
    <property type="entry name" value="STAPHYLOFERRIN A TRANSPORTER"/>
    <property type="match status" value="1"/>
</dbReference>
<evidence type="ECO:0000256" key="4">
    <source>
        <dbReference type="ARBA" id="ARBA00022692"/>
    </source>
</evidence>
<feature type="transmembrane region" description="Helical" evidence="8">
    <location>
        <begin position="360"/>
        <end position="378"/>
    </location>
</feature>
<dbReference type="InterPro" id="IPR020846">
    <property type="entry name" value="MFS_dom"/>
</dbReference>
<dbReference type="SUPFAM" id="SSF103473">
    <property type="entry name" value="MFS general substrate transporter"/>
    <property type="match status" value="1"/>
</dbReference>
<reference evidence="11" key="1">
    <citation type="submission" date="2016-10" db="EMBL/GenBank/DDBJ databases">
        <authorList>
            <person name="Varghese N."/>
            <person name="Submissions S."/>
        </authorList>
    </citation>
    <scope>NUCLEOTIDE SEQUENCE [LARGE SCALE GENOMIC DNA]</scope>
    <source>
        <strain evidence="11">CGMCC 1.8975</strain>
    </source>
</reference>
<dbReference type="GO" id="GO:0022857">
    <property type="term" value="F:transmembrane transporter activity"/>
    <property type="evidence" value="ECO:0007669"/>
    <property type="project" value="InterPro"/>
</dbReference>
<evidence type="ECO:0000313" key="11">
    <source>
        <dbReference type="Proteomes" id="UP000199249"/>
    </source>
</evidence>
<feature type="transmembrane region" description="Helical" evidence="8">
    <location>
        <begin position="275"/>
        <end position="292"/>
    </location>
</feature>
<dbReference type="Gene3D" id="1.20.1250.20">
    <property type="entry name" value="MFS general substrate transporter like domains"/>
    <property type="match status" value="1"/>
</dbReference>